<comment type="subcellular location">
    <subcellularLocation>
        <location evidence="1">Membrane</location>
        <topology evidence="1">Multi-pass membrane protein</topology>
    </subcellularLocation>
</comment>
<dbReference type="PANTHER" id="PTHR12560:SF58">
    <property type="entry name" value="CERAMIDE SYNTHASE 1"/>
    <property type="match status" value="1"/>
</dbReference>
<evidence type="ECO:0000256" key="3">
    <source>
        <dbReference type="ARBA" id="ARBA00004991"/>
    </source>
</evidence>
<gene>
    <name evidence="10" type="primary">CERS1</name>
    <name evidence="10" type="ORF">TNCT_731411</name>
</gene>
<evidence type="ECO:0000256" key="2">
    <source>
        <dbReference type="ARBA" id="ARBA00004760"/>
    </source>
</evidence>
<dbReference type="InterPro" id="IPR006634">
    <property type="entry name" value="TLC-dom"/>
</dbReference>
<feature type="transmembrane region" description="Helical" evidence="8">
    <location>
        <begin position="284"/>
        <end position="304"/>
    </location>
</feature>
<feature type="transmembrane region" description="Helical" evidence="8">
    <location>
        <begin position="51"/>
        <end position="69"/>
    </location>
</feature>
<evidence type="ECO:0000313" key="11">
    <source>
        <dbReference type="Proteomes" id="UP000887116"/>
    </source>
</evidence>
<keyword evidence="5 8" id="KW-1133">Transmembrane helix</keyword>
<evidence type="ECO:0000259" key="9">
    <source>
        <dbReference type="PROSITE" id="PS50922"/>
    </source>
</evidence>
<evidence type="ECO:0000256" key="7">
    <source>
        <dbReference type="PROSITE-ProRule" id="PRU00205"/>
    </source>
</evidence>
<dbReference type="PROSITE" id="PS50922">
    <property type="entry name" value="TLC"/>
    <property type="match status" value="1"/>
</dbReference>
<comment type="pathway">
    <text evidence="2">Lipid metabolism; sphingolipid metabolism.</text>
</comment>
<dbReference type="SMART" id="SM00724">
    <property type="entry name" value="TLC"/>
    <property type="match status" value="1"/>
</dbReference>
<feature type="transmembrane region" description="Helical" evidence="8">
    <location>
        <begin position="173"/>
        <end position="192"/>
    </location>
</feature>
<feature type="transmembrane region" description="Helical" evidence="8">
    <location>
        <begin position="145"/>
        <end position="166"/>
    </location>
</feature>
<dbReference type="AlphaFoldDB" id="A0A8X6HT48"/>
<evidence type="ECO:0000256" key="6">
    <source>
        <dbReference type="ARBA" id="ARBA00023136"/>
    </source>
</evidence>
<evidence type="ECO:0000256" key="4">
    <source>
        <dbReference type="ARBA" id="ARBA00022692"/>
    </source>
</evidence>
<keyword evidence="4 7" id="KW-0812">Transmembrane</keyword>
<organism evidence="10 11">
    <name type="scientific">Trichonephila clavata</name>
    <name type="common">Joro spider</name>
    <name type="synonym">Nephila clavata</name>
    <dbReference type="NCBI Taxonomy" id="2740835"/>
    <lineage>
        <taxon>Eukaryota</taxon>
        <taxon>Metazoa</taxon>
        <taxon>Ecdysozoa</taxon>
        <taxon>Arthropoda</taxon>
        <taxon>Chelicerata</taxon>
        <taxon>Arachnida</taxon>
        <taxon>Araneae</taxon>
        <taxon>Araneomorphae</taxon>
        <taxon>Entelegynae</taxon>
        <taxon>Araneoidea</taxon>
        <taxon>Nephilidae</taxon>
        <taxon>Trichonephila</taxon>
    </lineage>
</organism>
<name>A0A8X6HT48_TRICU</name>
<dbReference type="OrthoDB" id="537032at2759"/>
<proteinExistence type="predicted"/>
<feature type="domain" description="TLC" evidence="9">
    <location>
        <begin position="93"/>
        <end position="308"/>
    </location>
</feature>
<dbReference type="PIRSF" id="PIRSF005225">
    <property type="entry name" value="LAG1_LAC1"/>
    <property type="match status" value="1"/>
</dbReference>
<protein>
    <submittedName>
        <fullName evidence="10">Ceramide synthase 1</fullName>
    </submittedName>
</protein>
<dbReference type="EMBL" id="BMAO01039189">
    <property type="protein sequence ID" value="GFR29642.1"/>
    <property type="molecule type" value="Genomic_DNA"/>
</dbReference>
<accession>A0A8X6HT48</accession>
<feature type="transmembrane region" description="Helical" evidence="8">
    <location>
        <begin position="235"/>
        <end position="255"/>
    </location>
</feature>
<sequence length="371" mass="43424">MAAADTDWENFPSYSDLWRGIREFLDYVYSDTFNDGKETFHVESTWQSCNFNIYDILFIIVLSIIWTILRHFATEGIFKPLARHYALTPTNQAKMPESAWKFTYYLCAWSYALYVVVLSGNYMFFQKPSTVWDNWSLWESPPMDIYIMYMAQCGFYVHSLYATLFLDTWRKDSLVMMIHHVLTVSLISISYALRYHNIGSLVLFTHDACDILLEFTKLNVYFKIQGGKLKRRHEIFANISFFCFTVAWYVCRLYWYPLRVLYTATADVQRMKLVLPGALLMNSLLWLLQILNIYWFLFILQFLFRVATGQVKEVDDTREYDVEEKLIQTSKTHSTKNGLVNGNVKTNGSCDDGVILNGNVAGTNSIREKKD</sequence>
<dbReference type="GO" id="GO:0046513">
    <property type="term" value="P:ceramide biosynthetic process"/>
    <property type="evidence" value="ECO:0007669"/>
    <property type="project" value="InterPro"/>
</dbReference>
<evidence type="ECO:0000256" key="1">
    <source>
        <dbReference type="ARBA" id="ARBA00004141"/>
    </source>
</evidence>
<dbReference type="InterPro" id="IPR016439">
    <property type="entry name" value="Lag1/Lac1-like"/>
</dbReference>
<evidence type="ECO:0000256" key="8">
    <source>
        <dbReference type="SAM" id="Phobius"/>
    </source>
</evidence>
<reference evidence="10" key="1">
    <citation type="submission" date="2020-07" db="EMBL/GenBank/DDBJ databases">
        <title>Multicomponent nature underlies the extraordinary mechanical properties of spider dragline silk.</title>
        <authorList>
            <person name="Kono N."/>
            <person name="Nakamura H."/>
            <person name="Mori M."/>
            <person name="Yoshida Y."/>
            <person name="Ohtoshi R."/>
            <person name="Malay A.D."/>
            <person name="Moran D.A.P."/>
            <person name="Tomita M."/>
            <person name="Numata K."/>
            <person name="Arakawa K."/>
        </authorList>
    </citation>
    <scope>NUCLEOTIDE SEQUENCE</scope>
</reference>
<dbReference type="GO" id="GO:0016020">
    <property type="term" value="C:membrane"/>
    <property type="evidence" value="ECO:0007669"/>
    <property type="project" value="UniProtKB-SubCell"/>
</dbReference>
<keyword evidence="6 7" id="KW-0472">Membrane</keyword>
<dbReference type="Pfam" id="PF03798">
    <property type="entry name" value="TRAM_LAG1_CLN8"/>
    <property type="match status" value="1"/>
</dbReference>
<keyword evidence="11" id="KW-1185">Reference proteome</keyword>
<dbReference type="PANTHER" id="PTHR12560">
    <property type="entry name" value="LONGEVITY ASSURANCE FACTOR 1 LAG1"/>
    <property type="match status" value="1"/>
</dbReference>
<evidence type="ECO:0000313" key="10">
    <source>
        <dbReference type="EMBL" id="GFR29642.1"/>
    </source>
</evidence>
<dbReference type="GO" id="GO:0050291">
    <property type="term" value="F:sphingosine N-acyltransferase activity"/>
    <property type="evidence" value="ECO:0007669"/>
    <property type="project" value="InterPro"/>
</dbReference>
<dbReference type="Proteomes" id="UP000887116">
    <property type="component" value="Unassembled WGS sequence"/>
</dbReference>
<comment type="caution">
    <text evidence="10">The sequence shown here is derived from an EMBL/GenBank/DDBJ whole genome shotgun (WGS) entry which is preliminary data.</text>
</comment>
<comment type="pathway">
    <text evidence="3">Sphingolipid metabolism.</text>
</comment>
<feature type="transmembrane region" description="Helical" evidence="8">
    <location>
        <begin position="102"/>
        <end position="125"/>
    </location>
</feature>
<evidence type="ECO:0000256" key="5">
    <source>
        <dbReference type="ARBA" id="ARBA00022989"/>
    </source>
</evidence>